<comment type="caution">
    <text evidence="3">The sequence shown here is derived from an EMBL/GenBank/DDBJ whole genome shotgun (WGS) entry which is preliminary data.</text>
</comment>
<reference evidence="3 4" key="1">
    <citation type="journal article" date="2018" name="Front. Plant Sci.">
        <title>Red Clover (Trifolium pratense) and Zigzag Clover (T. medium) - A Picture of Genomic Similarities and Differences.</title>
        <authorList>
            <person name="Dluhosova J."/>
            <person name="Istvanek J."/>
            <person name="Nedelnik J."/>
            <person name="Repkova J."/>
        </authorList>
    </citation>
    <scope>NUCLEOTIDE SEQUENCE [LARGE SCALE GENOMIC DNA]</scope>
    <source>
        <strain evidence="4">cv. 10/8</strain>
        <tissue evidence="3">Leaf</tissue>
    </source>
</reference>
<organism evidence="3 4">
    <name type="scientific">Trifolium medium</name>
    <dbReference type="NCBI Taxonomy" id="97028"/>
    <lineage>
        <taxon>Eukaryota</taxon>
        <taxon>Viridiplantae</taxon>
        <taxon>Streptophyta</taxon>
        <taxon>Embryophyta</taxon>
        <taxon>Tracheophyta</taxon>
        <taxon>Spermatophyta</taxon>
        <taxon>Magnoliopsida</taxon>
        <taxon>eudicotyledons</taxon>
        <taxon>Gunneridae</taxon>
        <taxon>Pentapetalae</taxon>
        <taxon>rosids</taxon>
        <taxon>fabids</taxon>
        <taxon>Fabales</taxon>
        <taxon>Fabaceae</taxon>
        <taxon>Papilionoideae</taxon>
        <taxon>50 kb inversion clade</taxon>
        <taxon>NPAAA clade</taxon>
        <taxon>Hologalegina</taxon>
        <taxon>IRL clade</taxon>
        <taxon>Trifolieae</taxon>
        <taxon>Trifolium</taxon>
    </lineage>
</organism>
<evidence type="ECO:0000313" key="4">
    <source>
        <dbReference type="Proteomes" id="UP000265520"/>
    </source>
</evidence>
<proteinExistence type="predicted"/>
<evidence type="ECO:0000256" key="1">
    <source>
        <dbReference type="SAM" id="MobiDB-lite"/>
    </source>
</evidence>
<dbReference type="InterPro" id="IPR040256">
    <property type="entry name" value="At4g02000-like"/>
</dbReference>
<feature type="region of interest" description="Disordered" evidence="1">
    <location>
        <begin position="102"/>
        <end position="134"/>
    </location>
</feature>
<sequence length="265" mass="30223">MAVQGLNLQNEDDELEIELEEGEPEVQKVSFRLVGRFLTNRPIRVKVMMDKMGEIWQPGRGMAIEEAYPGIFVFKFFHQLDVQRILKQGPWSFDNHTLILNDDPDAKRERGPDLRADMGRKQSGGTSKWLRDEGDSNWVAPNPVFMSNQCSNSQGENKGANNGEMNDTTKKDKGENNGMAELFRNPHILFPKQTNDIKNGINHEQIMEEDVKEELLLEGDRKRSRNQAVNEKTNVHMRENTGNTSQPHVTEQHFLLAGPGEVRQG</sequence>
<dbReference type="EMBL" id="LXQA010005276">
    <property type="protein sequence ID" value="MCH83494.1"/>
    <property type="molecule type" value="Genomic_DNA"/>
</dbReference>
<accession>A0A392MB87</accession>
<protein>
    <recommendedName>
        <fullName evidence="2">DUF4283 domain-containing protein</fullName>
    </recommendedName>
</protein>
<evidence type="ECO:0000259" key="2">
    <source>
        <dbReference type="Pfam" id="PF14111"/>
    </source>
</evidence>
<dbReference type="InterPro" id="IPR025558">
    <property type="entry name" value="DUF4283"/>
</dbReference>
<dbReference type="PANTHER" id="PTHR31286:SF153">
    <property type="entry name" value="DUF4283 DOMAIN PROTEIN"/>
    <property type="match status" value="1"/>
</dbReference>
<feature type="compositionally biased region" description="Polar residues" evidence="1">
    <location>
        <begin position="147"/>
        <end position="166"/>
    </location>
</feature>
<dbReference type="AlphaFoldDB" id="A0A392MB87"/>
<keyword evidence="4" id="KW-1185">Reference proteome</keyword>
<name>A0A392MB87_9FABA</name>
<dbReference type="Proteomes" id="UP000265520">
    <property type="component" value="Unassembled WGS sequence"/>
</dbReference>
<dbReference type="PANTHER" id="PTHR31286">
    <property type="entry name" value="GLYCINE-RICH CELL WALL STRUCTURAL PROTEIN 1.8-LIKE"/>
    <property type="match status" value="1"/>
</dbReference>
<gene>
    <name evidence="3" type="ORF">A2U01_0004317</name>
</gene>
<evidence type="ECO:0000313" key="3">
    <source>
        <dbReference type="EMBL" id="MCH83494.1"/>
    </source>
</evidence>
<feature type="region of interest" description="Disordered" evidence="1">
    <location>
        <begin position="219"/>
        <end position="265"/>
    </location>
</feature>
<feature type="compositionally biased region" description="Basic and acidic residues" evidence="1">
    <location>
        <begin position="104"/>
        <end position="120"/>
    </location>
</feature>
<feature type="compositionally biased region" description="Polar residues" evidence="1">
    <location>
        <begin position="240"/>
        <end position="249"/>
    </location>
</feature>
<feature type="domain" description="DUF4283" evidence="2">
    <location>
        <begin position="32"/>
        <end position="101"/>
    </location>
</feature>
<feature type="region of interest" description="Disordered" evidence="1">
    <location>
        <begin position="147"/>
        <end position="177"/>
    </location>
</feature>
<dbReference type="Pfam" id="PF14111">
    <property type="entry name" value="DUF4283"/>
    <property type="match status" value="1"/>
</dbReference>